<protein>
    <submittedName>
        <fullName evidence="1">Uncharacterized protein</fullName>
    </submittedName>
</protein>
<evidence type="ECO:0000313" key="1">
    <source>
        <dbReference type="EMBL" id="HIU01778.1"/>
    </source>
</evidence>
<comment type="caution">
    <text evidence="1">The sequence shown here is derived from an EMBL/GenBank/DDBJ whole genome shotgun (WGS) entry which is preliminary data.</text>
</comment>
<sequence>MHRFIPGKRSRLPGHLSRLVIFCAILIAVIYFSTSALSRRTDEEQIQTLQTQLWQSIVHCYCVEGFYPESLDYLKENYDITYDEDRFFVDYQPMGSNMVPDVTIIFRDGDS</sequence>
<reference evidence="1" key="2">
    <citation type="journal article" date="2021" name="PeerJ">
        <title>Extensive microbial diversity within the chicken gut microbiome revealed by metagenomics and culture.</title>
        <authorList>
            <person name="Gilroy R."/>
            <person name="Ravi A."/>
            <person name="Getino M."/>
            <person name="Pursley I."/>
            <person name="Horton D.L."/>
            <person name="Alikhan N.F."/>
            <person name="Baker D."/>
            <person name="Gharbi K."/>
            <person name="Hall N."/>
            <person name="Watson M."/>
            <person name="Adriaenssens E.M."/>
            <person name="Foster-Nyarko E."/>
            <person name="Jarju S."/>
            <person name="Secka A."/>
            <person name="Antonio M."/>
            <person name="Oren A."/>
            <person name="Chaudhuri R.R."/>
            <person name="La Ragione R."/>
            <person name="Hildebrand F."/>
            <person name="Pallen M.J."/>
        </authorList>
    </citation>
    <scope>NUCLEOTIDE SEQUENCE</scope>
    <source>
        <strain evidence="1">CHK187-14744</strain>
    </source>
</reference>
<organism evidence="1 2">
    <name type="scientific">Candidatus Onthocola gallistercoris</name>
    <dbReference type="NCBI Taxonomy" id="2840876"/>
    <lineage>
        <taxon>Bacteria</taxon>
        <taxon>Bacillati</taxon>
        <taxon>Bacillota</taxon>
        <taxon>Bacilli</taxon>
        <taxon>Candidatus Onthocola</taxon>
    </lineage>
</organism>
<evidence type="ECO:0000313" key="2">
    <source>
        <dbReference type="Proteomes" id="UP000824164"/>
    </source>
</evidence>
<proteinExistence type="predicted"/>
<dbReference type="Proteomes" id="UP000824164">
    <property type="component" value="Unassembled WGS sequence"/>
</dbReference>
<gene>
    <name evidence="1" type="ORF">IAB63_00815</name>
</gene>
<accession>A0A9D1HEM4</accession>
<dbReference type="EMBL" id="DVLT01000004">
    <property type="protein sequence ID" value="HIU01778.1"/>
    <property type="molecule type" value="Genomic_DNA"/>
</dbReference>
<dbReference type="AlphaFoldDB" id="A0A9D1HEM4"/>
<reference evidence="1" key="1">
    <citation type="submission" date="2020-10" db="EMBL/GenBank/DDBJ databases">
        <authorList>
            <person name="Gilroy R."/>
        </authorList>
    </citation>
    <scope>NUCLEOTIDE SEQUENCE</scope>
    <source>
        <strain evidence="1">CHK187-14744</strain>
    </source>
</reference>
<name>A0A9D1HEM4_9FIRM</name>